<evidence type="ECO:0000313" key="3">
    <source>
        <dbReference type="EMBL" id="SBV99757.1"/>
    </source>
</evidence>
<sequence length="146" mass="16678">MHKWLIISDPILTSTNFIKALERIPALIEKYQSENQKLKKDLPVLKEAMTATWKKEPELKDLKSQLDSLSRQINLSLENKNQELITNTTIPERKPELSTSKINSEEPDRHSGKILSIKDIIDANPDRIIIAKPDTGNQNKSRGIKI</sequence>
<dbReference type="EMBL" id="FLUL01000001">
    <property type="protein sequence ID" value="SBV99757.1"/>
    <property type="molecule type" value="Genomic_DNA"/>
</dbReference>
<proteinExistence type="predicted"/>
<gene>
    <name evidence="3" type="ORF">KL86DYS2_11729</name>
</gene>
<accession>A0A212JK09</accession>
<dbReference type="RefSeq" id="WP_296949153.1">
    <property type="nucleotide sequence ID" value="NZ_LT599021.1"/>
</dbReference>
<feature type="region of interest" description="Disordered" evidence="2">
    <location>
        <begin position="87"/>
        <end position="110"/>
    </location>
</feature>
<name>A0A212JK09_9BACT</name>
<reference evidence="3" key="1">
    <citation type="submission" date="2016-04" db="EMBL/GenBank/DDBJ databases">
        <authorList>
            <person name="Evans L.H."/>
            <person name="Alamgir A."/>
            <person name="Owens N."/>
            <person name="Weber N.D."/>
            <person name="Virtaneva K."/>
            <person name="Barbian K."/>
            <person name="Babar A."/>
            <person name="Rosenke K."/>
        </authorList>
    </citation>
    <scope>NUCLEOTIDE SEQUENCE</scope>
    <source>
        <strain evidence="3">86-2</strain>
    </source>
</reference>
<protein>
    <submittedName>
        <fullName evidence="3">Uncharacterized protein</fullName>
    </submittedName>
</protein>
<dbReference type="AlphaFoldDB" id="A0A212JK09"/>
<keyword evidence="1" id="KW-0175">Coiled coil</keyword>
<feature type="coiled-coil region" evidence="1">
    <location>
        <begin position="28"/>
        <end position="79"/>
    </location>
</feature>
<organism evidence="3">
    <name type="scientific">uncultured Dysgonomonas sp</name>
    <dbReference type="NCBI Taxonomy" id="206096"/>
    <lineage>
        <taxon>Bacteria</taxon>
        <taxon>Pseudomonadati</taxon>
        <taxon>Bacteroidota</taxon>
        <taxon>Bacteroidia</taxon>
        <taxon>Bacteroidales</taxon>
        <taxon>Dysgonomonadaceae</taxon>
        <taxon>Dysgonomonas</taxon>
        <taxon>environmental samples</taxon>
    </lineage>
</organism>
<evidence type="ECO:0000256" key="2">
    <source>
        <dbReference type="SAM" id="MobiDB-lite"/>
    </source>
</evidence>
<evidence type="ECO:0000256" key="1">
    <source>
        <dbReference type="SAM" id="Coils"/>
    </source>
</evidence>